<evidence type="ECO:0000313" key="11">
    <source>
        <dbReference type="Proteomes" id="UP000326112"/>
    </source>
</evidence>
<evidence type="ECO:0000313" key="8">
    <source>
        <dbReference type="EMBL" id="MPQ86129.1"/>
    </source>
</evidence>
<dbReference type="Pfam" id="PF01810">
    <property type="entry name" value="LysE"/>
    <property type="match status" value="1"/>
</dbReference>
<dbReference type="EMBL" id="VUAZ01000025">
    <property type="protein sequence ID" value="MPR01615.1"/>
    <property type="molecule type" value="Genomic_DNA"/>
</dbReference>
<comment type="caution">
    <text evidence="8">The sequence shown here is derived from an EMBL/GenBank/DDBJ whole genome shotgun (WGS) entry which is preliminary data.</text>
</comment>
<feature type="transmembrane region" description="Helical" evidence="7">
    <location>
        <begin position="71"/>
        <end position="88"/>
    </location>
</feature>
<reference evidence="8 10" key="1">
    <citation type="submission" date="2019-09" db="EMBL/GenBank/DDBJ databases">
        <title>The draft genomes of Allium pathogen Pseudomonas sp.</title>
        <authorList>
            <person name="Fujikawa T."/>
            <person name="Sawada H."/>
        </authorList>
    </citation>
    <scope>NUCLEOTIDE SEQUENCE [LARGE SCALE GENOMIC DNA]</scope>
    <source>
        <strain evidence="8 10">MAFF 730085</strain>
    </source>
</reference>
<evidence type="ECO:0000256" key="4">
    <source>
        <dbReference type="ARBA" id="ARBA00022692"/>
    </source>
</evidence>
<dbReference type="PANTHER" id="PTHR30086:SF14">
    <property type="entry name" value="HOMOSERINE_HOMOSERINE LACTONE EFFLUX PROTEIN"/>
    <property type="match status" value="1"/>
</dbReference>
<evidence type="ECO:0000313" key="10">
    <source>
        <dbReference type="Proteomes" id="UP000325438"/>
    </source>
</evidence>
<gene>
    <name evidence="9" type="ORF">F0169_05700</name>
    <name evidence="8" type="ORF">F0170_20325</name>
</gene>
<proteinExistence type="inferred from homology"/>
<reference evidence="9 11" key="3">
    <citation type="journal article" date="2023" name="Plant Pathol.">
        <title>Dismantling and reorganizing Pseudomonas marginalis sensu#lato.</title>
        <authorList>
            <person name="Sawada H."/>
            <person name="Fujikawa T."/>
            <person name="Satou M."/>
        </authorList>
    </citation>
    <scope>NUCLEOTIDE SEQUENCE [LARGE SCALE GENOMIC DNA]</scope>
    <source>
        <strain evidence="9 11">MAFF 212408</strain>
    </source>
</reference>
<dbReference type="GO" id="GO:0005886">
    <property type="term" value="C:plasma membrane"/>
    <property type="evidence" value="ECO:0007669"/>
    <property type="project" value="UniProtKB-SubCell"/>
</dbReference>
<evidence type="ECO:0000256" key="2">
    <source>
        <dbReference type="ARBA" id="ARBA00007928"/>
    </source>
</evidence>
<evidence type="ECO:0000256" key="6">
    <source>
        <dbReference type="ARBA" id="ARBA00023136"/>
    </source>
</evidence>
<dbReference type="InterPro" id="IPR001123">
    <property type="entry name" value="LeuE-type"/>
</dbReference>
<dbReference type="RefSeq" id="WP_058414219.1">
    <property type="nucleotide sequence ID" value="NZ_JBLZPT010000033.1"/>
</dbReference>
<dbReference type="PIRSF" id="PIRSF006324">
    <property type="entry name" value="LeuE"/>
    <property type="match status" value="1"/>
</dbReference>
<feature type="transmembrane region" description="Helical" evidence="7">
    <location>
        <begin position="40"/>
        <end position="65"/>
    </location>
</feature>
<protein>
    <submittedName>
        <fullName evidence="8">LysE family translocator</fullName>
    </submittedName>
</protein>
<dbReference type="Proteomes" id="UP000326112">
    <property type="component" value="Unassembled WGS sequence"/>
</dbReference>
<name>A0A5N7JXK4_9PSED</name>
<evidence type="ECO:0000313" key="9">
    <source>
        <dbReference type="EMBL" id="MPR01615.1"/>
    </source>
</evidence>
<keyword evidence="4 7" id="KW-0812">Transmembrane</keyword>
<dbReference type="EMBL" id="VUBA01000130">
    <property type="protein sequence ID" value="MPQ86129.1"/>
    <property type="molecule type" value="Genomic_DNA"/>
</dbReference>
<comment type="similarity">
    <text evidence="2">Belongs to the Rht family.</text>
</comment>
<evidence type="ECO:0000256" key="5">
    <source>
        <dbReference type="ARBA" id="ARBA00022989"/>
    </source>
</evidence>
<comment type="subcellular location">
    <subcellularLocation>
        <location evidence="1">Cell membrane</location>
        <topology evidence="1">Multi-pass membrane protein</topology>
    </subcellularLocation>
</comment>
<accession>A0A5N7JXK4</accession>
<keyword evidence="11" id="KW-1185">Reference proteome</keyword>
<dbReference type="AlphaFoldDB" id="A0A5N7JXK4"/>
<feature type="transmembrane region" description="Helical" evidence="7">
    <location>
        <begin position="6"/>
        <end position="28"/>
    </location>
</feature>
<evidence type="ECO:0000256" key="7">
    <source>
        <dbReference type="SAM" id="Phobius"/>
    </source>
</evidence>
<keyword evidence="3" id="KW-1003">Cell membrane</keyword>
<organism evidence="8 10">
    <name type="scientific">Pseudomonas kitaguniensis</name>
    <dbReference type="NCBI Taxonomy" id="2607908"/>
    <lineage>
        <taxon>Bacteria</taxon>
        <taxon>Pseudomonadati</taxon>
        <taxon>Pseudomonadota</taxon>
        <taxon>Gammaproteobacteria</taxon>
        <taxon>Pseudomonadales</taxon>
        <taxon>Pseudomonadaceae</taxon>
        <taxon>Pseudomonas</taxon>
    </lineage>
</organism>
<reference evidence="9 11" key="2">
    <citation type="journal article" date="2020" name="Int. J. Syst. Evol. Microbiol.">
        <title>Pseudomonas kitaguniensis sp. nov., a pathogen causing bacterial rot of Welsh onion in Japan.</title>
        <authorList>
            <person name="Sawada H."/>
            <person name="Fujikawa T."/>
            <person name="Nishiwaki Y."/>
            <person name="Horita H."/>
        </authorList>
    </citation>
    <scope>NUCLEOTIDE SEQUENCE [LARGE SCALE GENOMIC DNA]</scope>
    <source>
        <strain evidence="9 11">MAFF 212408</strain>
    </source>
</reference>
<dbReference type="Proteomes" id="UP000325438">
    <property type="component" value="Unassembled WGS sequence"/>
</dbReference>
<keyword evidence="6 7" id="KW-0472">Membrane</keyword>
<evidence type="ECO:0000256" key="1">
    <source>
        <dbReference type="ARBA" id="ARBA00004651"/>
    </source>
</evidence>
<dbReference type="PANTHER" id="PTHR30086">
    <property type="entry name" value="ARGININE EXPORTER PROTEIN ARGO"/>
    <property type="match status" value="1"/>
</dbReference>
<dbReference type="GO" id="GO:0042970">
    <property type="term" value="F:homoserine transmembrane transporter activity"/>
    <property type="evidence" value="ECO:0007669"/>
    <property type="project" value="TreeGrafter"/>
</dbReference>
<sequence>MTLETWLLFSGAALIVILIPGPLSLLMISNSLNYGLRRSYPAFLGGVFASICLLSASALGLGALLLASEQLFSALKIVGALYLFYLAWQSWQQSRLPSQAAAVPNALPAPRFAALFGRAFVLGASNPKDILFFAAFLPQFLNSQHAFVPQLLSMIATWAVLDLLCKLAYGLGAHGAARYLRSGAGQSWFNRVSAALFSCAGIASLIKVRAGAL</sequence>
<keyword evidence="5 7" id="KW-1133">Transmembrane helix</keyword>
<evidence type="ECO:0000256" key="3">
    <source>
        <dbReference type="ARBA" id="ARBA00022475"/>
    </source>
</evidence>